<dbReference type="EMBL" id="JWZT01001156">
    <property type="protein sequence ID" value="KII72640.1"/>
    <property type="molecule type" value="Genomic_DNA"/>
</dbReference>
<dbReference type="AlphaFoldDB" id="A0A0C2N8L4"/>
<feature type="transmembrane region" description="Helical" evidence="1">
    <location>
        <begin position="12"/>
        <end position="33"/>
    </location>
</feature>
<reference evidence="2 3" key="1">
    <citation type="journal article" date="2014" name="Genome Biol. Evol.">
        <title>The genome of the myxosporean Thelohanellus kitauei shows adaptations to nutrient acquisition within its fish host.</title>
        <authorList>
            <person name="Yang Y."/>
            <person name="Xiong J."/>
            <person name="Zhou Z."/>
            <person name="Huo F."/>
            <person name="Miao W."/>
            <person name="Ran C."/>
            <person name="Liu Y."/>
            <person name="Zhang J."/>
            <person name="Feng J."/>
            <person name="Wang M."/>
            <person name="Wang M."/>
            <person name="Wang L."/>
            <person name="Yao B."/>
        </authorList>
    </citation>
    <scope>NUCLEOTIDE SEQUENCE [LARGE SCALE GENOMIC DNA]</scope>
    <source>
        <strain evidence="2">Wuqing</strain>
    </source>
</reference>
<keyword evidence="1" id="KW-1133">Transmembrane helix</keyword>
<keyword evidence="1" id="KW-0812">Transmembrane</keyword>
<evidence type="ECO:0000313" key="2">
    <source>
        <dbReference type="EMBL" id="KII72640.1"/>
    </source>
</evidence>
<dbReference type="Proteomes" id="UP000031668">
    <property type="component" value="Unassembled WGS sequence"/>
</dbReference>
<feature type="transmembrane region" description="Helical" evidence="1">
    <location>
        <begin position="39"/>
        <end position="58"/>
    </location>
</feature>
<name>A0A0C2N8L4_THEKT</name>
<keyword evidence="3" id="KW-1185">Reference proteome</keyword>
<keyword evidence="1" id="KW-0472">Membrane</keyword>
<evidence type="ECO:0000313" key="3">
    <source>
        <dbReference type="Proteomes" id="UP000031668"/>
    </source>
</evidence>
<comment type="caution">
    <text evidence="2">The sequence shown here is derived from an EMBL/GenBank/DDBJ whole genome shotgun (WGS) entry which is preliminary data.</text>
</comment>
<accession>A0A0C2N8L4</accession>
<organism evidence="2 3">
    <name type="scientific">Thelohanellus kitauei</name>
    <name type="common">Myxosporean</name>
    <dbReference type="NCBI Taxonomy" id="669202"/>
    <lineage>
        <taxon>Eukaryota</taxon>
        <taxon>Metazoa</taxon>
        <taxon>Cnidaria</taxon>
        <taxon>Myxozoa</taxon>
        <taxon>Myxosporea</taxon>
        <taxon>Bivalvulida</taxon>
        <taxon>Platysporina</taxon>
        <taxon>Myxobolidae</taxon>
        <taxon>Thelohanellus</taxon>
    </lineage>
</organism>
<sequence length="100" mass="11843">MKEDLEYERFRLRATALFIIVYGSVAILLILYADVDKEYILPLALILPHILVDIFLVIQWRTSENPQDNLKYFQDLPYLQPIRLLQQTLTNSLQITQHKL</sequence>
<gene>
    <name evidence="2" type="ORF">RF11_10382</name>
</gene>
<proteinExistence type="predicted"/>
<protein>
    <submittedName>
        <fullName evidence="2">Uncharacterized protein</fullName>
    </submittedName>
</protein>
<evidence type="ECO:0000256" key="1">
    <source>
        <dbReference type="SAM" id="Phobius"/>
    </source>
</evidence>